<reference evidence="1" key="1">
    <citation type="journal article" date="2014" name="Front. Microbiol.">
        <title>High frequency of phylogenetically diverse reductive dehalogenase-homologous genes in deep subseafloor sedimentary metagenomes.</title>
        <authorList>
            <person name="Kawai M."/>
            <person name="Futagami T."/>
            <person name="Toyoda A."/>
            <person name="Takaki Y."/>
            <person name="Nishi S."/>
            <person name="Hori S."/>
            <person name="Arai W."/>
            <person name="Tsubouchi T."/>
            <person name="Morono Y."/>
            <person name="Uchiyama I."/>
            <person name="Ito T."/>
            <person name="Fujiyama A."/>
            <person name="Inagaki F."/>
            <person name="Takami H."/>
        </authorList>
    </citation>
    <scope>NUCLEOTIDE SEQUENCE</scope>
    <source>
        <strain evidence="1">Expedition CK06-06</strain>
    </source>
</reference>
<dbReference type="EMBL" id="BARU01016695">
    <property type="protein sequence ID" value="GAH51476.1"/>
    <property type="molecule type" value="Genomic_DNA"/>
</dbReference>
<feature type="non-terminal residue" evidence="1">
    <location>
        <position position="1"/>
    </location>
</feature>
<proteinExistence type="predicted"/>
<evidence type="ECO:0000313" key="1">
    <source>
        <dbReference type="EMBL" id="GAH51476.1"/>
    </source>
</evidence>
<comment type="caution">
    <text evidence="1">The sequence shown here is derived from an EMBL/GenBank/DDBJ whole genome shotgun (WGS) entry which is preliminary data.</text>
</comment>
<sequence length="65" mass="7714">KPFLVIFGERSLGASEMDSWRYRTIAQMRTRLIEERVPFFPTVDQAARTVKELINHYQRQEEEAA</sequence>
<gene>
    <name evidence="1" type="ORF">S03H2_27739</name>
</gene>
<protein>
    <submittedName>
        <fullName evidence="1">Uncharacterized protein</fullName>
    </submittedName>
</protein>
<name>X1G0T6_9ZZZZ</name>
<organism evidence="1">
    <name type="scientific">marine sediment metagenome</name>
    <dbReference type="NCBI Taxonomy" id="412755"/>
    <lineage>
        <taxon>unclassified sequences</taxon>
        <taxon>metagenomes</taxon>
        <taxon>ecological metagenomes</taxon>
    </lineage>
</organism>
<dbReference type="AlphaFoldDB" id="X1G0T6"/>
<accession>X1G0T6</accession>